<dbReference type="GO" id="GO:0016491">
    <property type="term" value="F:oxidoreductase activity"/>
    <property type="evidence" value="ECO:0007669"/>
    <property type="project" value="InterPro"/>
</dbReference>
<reference evidence="1" key="1">
    <citation type="submission" date="2020-12" db="EMBL/GenBank/DDBJ databases">
        <title>Complete genome investigation of Xanthomonas citri pv. durantae LMG696.</title>
        <authorList>
            <person name="Rana R."/>
            <person name="Bansal K."/>
            <person name="Patil P.B."/>
        </authorList>
    </citation>
    <scope>NUCLEOTIDE SEQUENCE</scope>
    <source>
        <strain evidence="1">LMG696</strain>
    </source>
</reference>
<dbReference type="Pfam" id="PF00970">
    <property type="entry name" value="FAD_binding_6"/>
    <property type="match status" value="1"/>
</dbReference>
<dbReference type="PROSITE" id="PS00197">
    <property type="entry name" value="2FE2S_FER_1"/>
    <property type="match status" value="1"/>
</dbReference>
<dbReference type="Proteomes" id="UP000190508">
    <property type="component" value="Chromosome"/>
</dbReference>
<dbReference type="Pfam" id="PF00111">
    <property type="entry name" value="Fer2"/>
    <property type="match status" value="1"/>
</dbReference>
<dbReference type="PROSITE" id="PS51384">
    <property type="entry name" value="FAD_FR"/>
    <property type="match status" value="1"/>
</dbReference>
<dbReference type="CDD" id="cd06185">
    <property type="entry name" value="PDR_like"/>
    <property type="match status" value="1"/>
</dbReference>
<dbReference type="CDD" id="cd00207">
    <property type="entry name" value="fer2"/>
    <property type="match status" value="1"/>
</dbReference>
<dbReference type="Gene3D" id="3.40.50.80">
    <property type="entry name" value="Nucleotide-binding domain of ferredoxin-NADP reductase (FNR) module"/>
    <property type="match status" value="1"/>
</dbReference>
<dbReference type="InterPro" id="IPR006058">
    <property type="entry name" value="2Fe2S_fd_BS"/>
</dbReference>
<dbReference type="Gene3D" id="2.40.30.10">
    <property type="entry name" value="Translation factors"/>
    <property type="match status" value="1"/>
</dbReference>
<dbReference type="EMBL" id="CP066343">
    <property type="protein sequence ID" value="UVG56997.1"/>
    <property type="molecule type" value="Genomic_DNA"/>
</dbReference>
<accession>A0A9X6BFR6</accession>
<dbReference type="PRINTS" id="PR00409">
    <property type="entry name" value="PHDIOXRDTASE"/>
</dbReference>
<dbReference type="InterPro" id="IPR017938">
    <property type="entry name" value="Riboflavin_synthase-like_b-brl"/>
</dbReference>
<dbReference type="RefSeq" id="WP_040277464.1">
    <property type="nucleotide sequence ID" value="NZ_CP066343.1"/>
</dbReference>
<gene>
    <name evidence="1" type="ORF">Xdur_011975</name>
</gene>
<dbReference type="InterPro" id="IPR050415">
    <property type="entry name" value="MRET"/>
</dbReference>
<dbReference type="InterPro" id="IPR036010">
    <property type="entry name" value="2Fe-2S_ferredoxin-like_sf"/>
</dbReference>
<dbReference type="PANTHER" id="PTHR47354:SF2">
    <property type="entry name" value="BLR2392 PROTEIN"/>
    <property type="match status" value="1"/>
</dbReference>
<proteinExistence type="predicted"/>
<protein>
    <submittedName>
        <fullName evidence="1">Oxidoreductase</fullName>
    </submittedName>
</protein>
<dbReference type="InterPro" id="IPR017927">
    <property type="entry name" value="FAD-bd_FR_type"/>
</dbReference>
<dbReference type="PANTHER" id="PTHR47354">
    <property type="entry name" value="NADH OXIDOREDUCTASE HCR"/>
    <property type="match status" value="1"/>
</dbReference>
<name>A0A9X6BFR6_XANCI</name>
<dbReference type="SUPFAM" id="SSF52343">
    <property type="entry name" value="Ferredoxin reductase-like, C-terminal NADP-linked domain"/>
    <property type="match status" value="1"/>
</dbReference>
<dbReference type="PROSITE" id="PS51085">
    <property type="entry name" value="2FE2S_FER_2"/>
    <property type="match status" value="1"/>
</dbReference>
<sequence length="315" mass="35047">MDFLEASVVGVQPLCDDVKRIEIAYRQALLPFDPGSHIDLKVYIEDRVETRSYSVVEHSAPDRLVIAVRLLPQSRGGSEYMHGLHVGQRLEITAPSNHFTLGLNAPEVLLLAGGIGVTPIIGMARRLREQQIPFKFVYLGRTRMAMPFLDALLAEFEDRLEVWADDERGVVDLPALLTPLHVTGELYMCGPVPMMEAVRKVWNEHGRPAERLRFETFGGAGLKPAQAFRVVVPARGLDFMVPTNRSLLDALDEAGAEPLYSCKRGECGLCAVDVIELDGELDHRDVFFSERQKQESRQLCACVSRAIGSITIELP</sequence>
<organism evidence="1 2">
    <name type="scientific">Xanthomonas citri pv. durantae</name>
    <dbReference type="NCBI Taxonomy" id="487862"/>
    <lineage>
        <taxon>Bacteria</taxon>
        <taxon>Pseudomonadati</taxon>
        <taxon>Pseudomonadota</taxon>
        <taxon>Gammaproteobacteria</taxon>
        <taxon>Lysobacterales</taxon>
        <taxon>Lysobacteraceae</taxon>
        <taxon>Xanthomonas</taxon>
    </lineage>
</organism>
<dbReference type="InterPro" id="IPR008333">
    <property type="entry name" value="Cbr1-like_FAD-bd_dom"/>
</dbReference>
<dbReference type="InterPro" id="IPR012675">
    <property type="entry name" value="Beta-grasp_dom_sf"/>
</dbReference>
<evidence type="ECO:0000313" key="1">
    <source>
        <dbReference type="EMBL" id="UVG56997.1"/>
    </source>
</evidence>
<dbReference type="SUPFAM" id="SSF54292">
    <property type="entry name" value="2Fe-2S ferredoxin-like"/>
    <property type="match status" value="1"/>
</dbReference>
<dbReference type="GO" id="GO:0051537">
    <property type="term" value="F:2 iron, 2 sulfur cluster binding"/>
    <property type="evidence" value="ECO:0007669"/>
    <property type="project" value="InterPro"/>
</dbReference>
<dbReference type="SUPFAM" id="SSF63380">
    <property type="entry name" value="Riboflavin synthase domain-like"/>
    <property type="match status" value="1"/>
</dbReference>
<dbReference type="InterPro" id="IPR039261">
    <property type="entry name" value="FNR_nucleotide-bd"/>
</dbReference>
<dbReference type="InterPro" id="IPR001041">
    <property type="entry name" value="2Fe-2S_ferredoxin-type"/>
</dbReference>
<dbReference type="AlphaFoldDB" id="A0A9X6BFR6"/>
<dbReference type="Gene3D" id="3.10.20.30">
    <property type="match status" value="1"/>
</dbReference>
<evidence type="ECO:0000313" key="2">
    <source>
        <dbReference type="Proteomes" id="UP000190508"/>
    </source>
</evidence>